<evidence type="ECO:0000313" key="2">
    <source>
        <dbReference type="Proteomes" id="UP001066276"/>
    </source>
</evidence>
<gene>
    <name evidence="1" type="ORF">NDU88_005542</name>
</gene>
<proteinExistence type="predicted"/>
<reference evidence="1" key="1">
    <citation type="journal article" date="2022" name="bioRxiv">
        <title>Sequencing and chromosome-scale assembly of the giantPleurodeles waltlgenome.</title>
        <authorList>
            <person name="Brown T."/>
            <person name="Elewa A."/>
            <person name="Iarovenko S."/>
            <person name="Subramanian E."/>
            <person name="Araus A.J."/>
            <person name="Petzold A."/>
            <person name="Susuki M."/>
            <person name="Suzuki K.-i.T."/>
            <person name="Hayashi T."/>
            <person name="Toyoda A."/>
            <person name="Oliveira C."/>
            <person name="Osipova E."/>
            <person name="Leigh N.D."/>
            <person name="Simon A."/>
            <person name="Yun M.H."/>
        </authorList>
    </citation>
    <scope>NUCLEOTIDE SEQUENCE</scope>
    <source>
        <strain evidence="1">20211129_DDA</strain>
        <tissue evidence="1">Liver</tissue>
    </source>
</reference>
<dbReference type="EMBL" id="JANPWB010000010">
    <property type="protein sequence ID" value="KAJ1139165.1"/>
    <property type="molecule type" value="Genomic_DNA"/>
</dbReference>
<evidence type="ECO:0000313" key="1">
    <source>
        <dbReference type="EMBL" id="KAJ1139165.1"/>
    </source>
</evidence>
<keyword evidence="2" id="KW-1185">Reference proteome</keyword>
<comment type="caution">
    <text evidence="1">The sequence shown here is derived from an EMBL/GenBank/DDBJ whole genome shotgun (WGS) entry which is preliminary data.</text>
</comment>
<sequence length="89" mass="10165">MVEFVLPLFMCEFAPISIFMDSPSKEVMQGERKFQKLAYFSDRIVSCFFRETEMLKGKWRGCGSQKDTGTDVQHRKSDLLTLESSGAGK</sequence>
<organism evidence="1 2">
    <name type="scientific">Pleurodeles waltl</name>
    <name type="common">Iberian ribbed newt</name>
    <dbReference type="NCBI Taxonomy" id="8319"/>
    <lineage>
        <taxon>Eukaryota</taxon>
        <taxon>Metazoa</taxon>
        <taxon>Chordata</taxon>
        <taxon>Craniata</taxon>
        <taxon>Vertebrata</taxon>
        <taxon>Euteleostomi</taxon>
        <taxon>Amphibia</taxon>
        <taxon>Batrachia</taxon>
        <taxon>Caudata</taxon>
        <taxon>Salamandroidea</taxon>
        <taxon>Salamandridae</taxon>
        <taxon>Pleurodelinae</taxon>
        <taxon>Pleurodeles</taxon>
    </lineage>
</organism>
<name>A0AAV7QJ53_PLEWA</name>
<dbReference type="AlphaFoldDB" id="A0AAV7QJ53"/>
<protein>
    <submittedName>
        <fullName evidence="1">Uncharacterized protein</fullName>
    </submittedName>
</protein>
<dbReference type="Proteomes" id="UP001066276">
    <property type="component" value="Chromosome 6"/>
</dbReference>
<accession>A0AAV7QJ53</accession>